<evidence type="ECO:0000256" key="2">
    <source>
        <dbReference type="ARBA" id="ARBA00006208"/>
    </source>
</evidence>
<keyword evidence="4 6" id="KW-1133">Transmembrane helix</keyword>
<sequence>MPNNENINVDYNRTQVTGYLVPRAETKMPPPVLLWKLAAATGPYVRLAAISGAVAVGLGAYGAHSNFLEQYPEESKVDLKQVFETASRYHFVHTLALLGVPLCRKPFLAATFLLSGIIMFSGPCYYFAFTGNKQFNTLAPIGGVCFIIGWLSMCI</sequence>
<dbReference type="GO" id="GO:0016020">
    <property type="term" value="C:membrane"/>
    <property type="evidence" value="ECO:0007669"/>
    <property type="project" value="UniProtKB-SubCell"/>
</dbReference>
<comment type="subcellular location">
    <subcellularLocation>
        <location evidence="1">Membrane</location>
        <topology evidence="1">Multi-pass membrane protein</topology>
    </subcellularLocation>
</comment>
<dbReference type="PANTHER" id="PTHR43461">
    <property type="entry name" value="TRANSMEMBRANE PROTEIN 256"/>
    <property type="match status" value="1"/>
</dbReference>
<evidence type="ECO:0000256" key="6">
    <source>
        <dbReference type="SAM" id="Phobius"/>
    </source>
</evidence>
<name>A0AAJ7SBQ8_9HYME</name>
<dbReference type="Pfam" id="PF04241">
    <property type="entry name" value="DUF423"/>
    <property type="match status" value="1"/>
</dbReference>
<keyword evidence="7" id="KW-1185">Reference proteome</keyword>
<evidence type="ECO:0000313" key="8">
    <source>
        <dbReference type="RefSeq" id="XP_026675151.1"/>
    </source>
</evidence>
<evidence type="ECO:0000313" key="7">
    <source>
        <dbReference type="Proteomes" id="UP000694925"/>
    </source>
</evidence>
<feature type="transmembrane region" description="Helical" evidence="6">
    <location>
        <begin position="135"/>
        <end position="153"/>
    </location>
</feature>
<feature type="transmembrane region" description="Helical" evidence="6">
    <location>
        <begin position="107"/>
        <end position="128"/>
    </location>
</feature>
<gene>
    <name evidence="8" type="primary">LOC108631996</name>
</gene>
<comment type="similarity">
    <text evidence="2">Belongs to the TMEM256 family.</text>
</comment>
<organism evidence="7 8">
    <name type="scientific">Ceratina calcarata</name>
    <dbReference type="NCBI Taxonomy" id="156304"/>
    <lineage>
        <taxon>Eukaryota</taxon>
        <taxon>Metazoa</taxon>
        <taxon>Ecdysozoa</taxon>
        <taxon>Arthropoda</taxon>
        <taxon>Hexapoda</taxon>
        <taxon>Insecta</taxon>
        <taxon>Pterygota</taxon>
        <taxon>Neoptera</taxon>
        <taxon>Endopterygota</taxon>
        <taxon>Hymenoptera</taxon>
        <taxon>Apocrita</taxon>
        <taxon>Aculeata</taxon>
        <taxon>Apoidea</taxon>
        <taxon>Anthophila</taxon>
        <taxon>Apidae</taxon>
        <taxon>Ceratina</taxon>
        <taxon>Zadontomerus</taxon>
    </lineage>
</organism>
<evidence type="ECO:0000256" key="4">
    <source>
        <dbReference type="ARBA" id="ARBA00022989"/>
    </source>
</evidence>
<reference evidence="8" key="1">
    <citation type="submission" date="2025-08" db="UniProtKB">
        <authorList>
            <consortium name="RefSeq"/>
        </authorList>
    </citation>
    <scope>IDENTIFICATION</scope>
    <source>
        <tissue evidence="8">Whole body</tissue>
    </source>
</reference>
<keyword evidence="5 6" id="KW-0472">Membrane</keyword>
<feature type="transmembrane region" description="Helical" evidence="6">
    <location>
        <begin position="44"/>
        <end position="63"/>
    </location>
</feature>
<dbReference type="InterPro" id="IPR006696">
    <property type="entry name" value="DUF423"/>
</dbReference>
<dbReference type="RefSeq" id="XP_026675151.1">
    <property type="nucleotide sequence ID" value="XM_026819350.1"/>
</dbReference>
<dbReference type="AlphaFoldDB" id="A0AAJ7SBQ8"/>
<dbReference type="Proteomes" id="UP000694925">
    <property type="component" value="Unplaced"/>
</dbReference>
<evidence type="ECO:0000256" key="3">
    <source>
        <dbReference type="ARBA" id="ARBA00022692"/>
    </source>
</evidence>
<evidence type="ECO:0000256" key="1">
    <source>
        <dbReference type="ARBA" id="ARBA00004141"/>
    </source>
</evidence>
<evidence type="ECO:0000256" key="5">
    <source>
        <dbReference type="ARBA" id="ARBA00023136"/>
    </source>
</evidence>
<dbReference type="GeneID" id="108631996"/>
<keyword evidence="3 6" id="KW-0812">Transmembrane</keyword>
<proteinExistence type="inferred from homology"/>
<accession>A0AAJ7SBQ8</accession>
<protein>
    <submittedName>
        <fullName evidence="8">Transmembrane protein 256 homolog isoform X1</fullName>
    </submittedName>
</protein>
<dbReference type="PANTHER" id="PTHR43461:SF1">
    <property type="entry name" value="TRANSMEMBRANE PROTEIN 256"/>
    <property type="match status" value="1"/>
</dbReference>